<dbReference type="SUPFAM" id="SSF49590">
    <property type="entry name" value="PHL pollen allergen"/>
    <property type="match status" value="1"/>
</dbReference>
<evidence type="ECO:0000256" key="13">
    <source>
        <dbReference type="ARBA" id="ARBA00023175"/>
    </source>
</evidence>
<dbReference type="CDD" id="cd14798">
    <property type="entry name" value="RX-CC_like"/>
    <property type="match status" value="1"/>
</dbReference>
<dbReference type="GO" id="GO:0009664">
    <property type="term" value="P:plant-type cell wall organization"/>
    <property type="evidence" value="ECO:0007669"/>
    <property type="project" value="InterPro"/>
</dbReference>
<evidence type="ECO:0000256" key="6">
    <source>
        <dbReference type="ARBA" id="ARBA00022525"/>
    </source>
</evidence>
<dbReference type="GO" id="GO:0008017">
    <property type="term" value="F:microtubule binding"/>
    <property type="evidence" value="ECO:0007669"/>
    <property type="project" value="InterPro"/>
</dbReference>
<keyword evidence="5" id="KW-0134">Cell wall</keyword>
<comment type="similarity">
    <text evidence="15">Belongs to the TRAFAC class myosin-kinesin ATPase superfamily. Kinesin family.</text>
</comment>
<dbReference type="Pfam" id="PF00494">
    <property type="entry name" value="SQS_PSY"/>
    <property type="match status" value="1"/>
</dbReference>
<name>A0A2N9GNN2_FAGSY</name>
<keyword evidence="12" id="KW-0472">Membrane</keyword>
<keyword evidence="11" id="KW-0611">Plant defense</keyword>
<comment type="subcellular location">
    <subcellularLocation>
        <location evidence="1">Membrane</location>
        <topology evidence="1">Peripheral membrane protein</topology>
    </subcellularLocation>
    <subcellularLocation>
        <location evidence="2">Secreted</location>
        <location evidence="2">Cell wall</location>
    </subcellularLocation>
</comment>
<evidence type="ECO:0000256" key="1">
    <source>
        <dbReference type="ARBA" id="ARBA00004170"/>
    </source>
</evidence>
<dbReference type="InterPro" id="IPR038005">
    <property type="entry name" value="RX-like_CC"/>
</dbReference>
<dbReference type="InterPro" id="IPR008949">
    <property type="entry name" value="Isoprenoid_synthase_dom_sf"/>
</dbReference>
<dbReference type="InterPro" id="IPR027417">
    <property type="entry name" value="P-loop_NTPase"/>
</dbReference>
<keyword evidence="15" id="KW-0067">ATP-binding</keyword>
<dbReference type="InterPro" id="IPR002182">
    <property type="entry name" value="NB-ARC"/>
</dbReference>
<reference evidence="19" key="1">
    <citation type="submission" date="2018-02" db="EMBL/GenBank/DDBJ databases">
        <authorList>
            <person name="Cohen D.B."/>
            <person name="Kent A.D."/>
        </authorList>
    </citation>
    <scope>NUCLEOTIDE SEQUENCE</scope>
</reference>
<dbReference type="Gene3D" id="1.10.10.10">
    <property type="entry name" value="Winged helix-like DNA-binding domain superfamily/Winged helix DNA-binding domain"/>
    <property type="match status" value="1"/>
</dbReference>
<evidence type="ECO:0000256" key="15">
    <source>
        <dbReference type="PROSITE-ProRule" id="PRU00283"/>
    </source>
</evidence>
<dbReference type="GO" id="GO:0051996">
    <property type="term" value="F:squalene synthase [NAD(P)H] activity"/>
    <property type="evidence" value="ECO:0007669"/>
    <property type="project" value="InterPro"/>
</dbReference>
<evidence type="ECO:0000256" key="14">
    <source>
        <dbReference type="ARBA" id="ARBA00023316"/>
    </source>
</evidence>
<evidence type="ECO:0000256" key="10">
    <source>
        <dbReference type="ARBA" id="ARBA00022741"/>
    </source>
</evidence>
<dbReference type="PROSITE" id="PS50843">
    <property type="entry name" value="EXPANSIN_CBD"/>
    <property type="match status" value="1"/>
</dbReference>
<dbReference type="FunFam" id="3.40.50.300:FF:001091">
    <property type="entry name" value="Probable disease resistance protein At1g61300"/>
    <property type="match status" value="1"/>
</dbReference>
<dbReference type="Gene3D" id="1.20.5.4130">
    <property type="match status" value="1"/>
</dbReference>
<evidence type="ECO:0000256" key="4">
    <source>
        <dbReference type="ARBA" id="ARBA00006251"/>
    </source>
</evidence>
<dbReference type="InterPro" id="IPR007118">
    <property type="entry name" value="Expan_Lol_pI"/>
</dbReference>
<accession>A0A2N9GNN2</accession>
<keyword evidence="8" id="KW-0732">Signal</keyword>
<dbReference type="InterPro" id="IPR042197">
    <property type="entry name" value="Apaf_helical"/>
</dbReference>
<dbReference type="GO" id="GO:0005576">
    <property type="term" value="C:extracellular region"/>
    <property type="evidence" value="ECO:0007669"/>
    <property type="project" value="InterPro"/>
</dbReference>
<dbReference type="InterPro" id="IPR019845">
    <property type="entry name" value="Squalene/phytoene_synthase_CS"/>
</dbReference>
<dbReference type="FunFam" id="2.60.40.760:FF:000001">
    <property type="entry name" value="Expansin"/>
    <property type="match status" value="1"/>
</dbReference>
<dbReference type="InterPro" id="IPR058922">
    <property type="entry name" value="WHD_DRP"/>
</dbReference>
<evidence type="ECO:0000256" key="11">
    <source>
        <dbReference type="ARBA" id="ARBA00022821"/>
    </source>
</evidence>
<keyword evidence="6" id="KW-0964">Secreted</keyword>
<evidence type="ECO:0000256" key="5">
    <source>
        <dbReference type="ARBA" id="ARBA00022512"/>
    </source>
</evidence>
<dbReference type="PROSITE" id="PS01044">
    <property type="entry name" value="SQUALEN_PHYTOEN_SYN_1"/>
    <property type="match status" value="1"/>
</dbReference>
<gene>
    <name evidence="19" type="ORF">FSB_LOCUS28882</name>
</gene>
<dbReference type="InterPro" id="IPR001752">
    <property type="entry name" value="Kinesin_motor_dom"/>
</dbReference>
<dbReference type="FunFam" id="1.10.10.10:FF:000322">
    <property type="entry name" value="Probable disease resistance protein At1g63360"/>
    <property type="match status" value="1"/>
</dbReference>
<dbReference type="GO" id="GO:0043531">
    <property type="term" value="F:ADP binding"/>
    <property type="evidence" value="ECO:0007669"/>
    <property type="project" value="InterPro"/>
</dbReference>
<dbReference type="SMART" id="SM00129">
    <property type="entry name" value="KISc"/>
    <property type="match status" value="1"/>
</dbReference>
<feature type="domain" description="Kinesin motor" evidence="17">
    <location>
        <begin position="1400"/>
        <end position="1689"/>
    </location>
</feature>
<keyword evidence="16" id="KW-0175">Coiled coil</keyword>
<dbReference type="InterPro" id="IPR002060">
    <property type="entry name" value="Squ/phyt_synthse"/>
</dbReference>
<evidence type="ECO:0000256" key="16">
    <source>
        <dbReference type="SAM" id="Coils"/>
    </source>
</evidence>
<dbReference type="SUPFAM" id="SSF48576">
    <property type="entry name" value="Terpenoid synthases"/>
    <property type="match status" value="1"/>
</dbReference>
<dbReference type="EMBL" id="OIVN01002147">
    <property type="protein sequence ID" value="SPD01000.1"/>
    <property type="molecule type" value="Genomic_DNA"/>
</dbReference>
<evidence type="ECO:0000256" key="7">
    <source>
        <dbReference type="ARBA" id="ARBA00022679"/>
    </source>
</evidence>
<evidence type="ECO:0000256" key="9">
    <source>
        <dbReference type="ARBA" id="ARBA00022737"/>
    </source>
</evidence>
<evidence type="ECO:0000256" key="2">
    <source>
        <dbReference type="ARBA" id="ARBA00004191"/>
    </source>
</evidence>
<dbReference type="InterPro" id="IPR036961">
    <property type="entry name" value="Kinesin_motor_dom_sf"/>
</dbReference>
<dbReference type="Gene3D" id="3.80.10.10">
    <property type="entry name" value="Ribonuclease Inhibitor"/>
    <property type="match status" value="1"/>
</dbReference>
<dbReference type="Gene3D" id="3.40.850.10">
    <property type="entry name" value="Kinesin motor domain"/>
    <property type="match status" value="1"/>
</dbReference>
<sequence length="1913" mass="215504">MAEIAVSLVKEYLVPLLVQEARLLKGIHGKVRSIKDELEIIQSFLKDADARAEIGDMSNVEKAWVKQVREEAFHIEDLVAKYMLHLSKEQGGPSSGARNDTWHDPRVAAHFIEEADVVGIDFPRDKLINWLVEGPSNRMVISVVGIGGLGKTTLVKKVYENDQVEAHFDFRAWITVSQSYKIEELLRDLIKQLYKARKESVPGDIDTMKETQLMEQLRLYLHEHRYVIVVDDIWKKELWEHIQLALPNNVKGSRILITSRNEDVALSDYMYRLPFLPFEEALELFYKKVFQREGGQCPLDFVELSCDIVERCGGLPLAIVVIGGLLSTKDKVLSGWHKLHNNLNSKLKSNPDLTDITKILSFSYQDLPYNLKACFLYFGMFPEDYSVSCARLIRLWIAEGFVKEEQGITLEEVAQDYLSQLIHRSLVQVERVDFKGKTRSCRVHDMMREVILFRSEELSFCHASINNSSIFDGIARRLSIQNNVNPHLESITSSQTRSILILGVDEVPHSFLTTCFANFKLMKTMDFEGAPIDYIPKEVGNLFHLKYLSLRDTKVEKLPKSIGKLKNLETLNLKLSLVSELPVEISGLSKLRYLAAYSENNDIVYNIDFRRALKIHGGIGCLQSLEKLFNIEANNAAFITELGSLGQLRKLGISKLKREDGIVLCTTLQKMSHLRALFISATSEEEFLELQSMSSPPLLLQNLYLLGRLEKLPEWIPQLKSIVRIVLVGSRLMDDPFKVFQALPNLMHLWLTDGYEGEQLHIEEGGFQKLKYLGLRTSGRGLNREFVLSLQPDVGPDFWKVKHIPIVEFWYRINGEHYKGFPYDMLDAALTDTVSKFPLDIKPFRDMIEGMRMDTGKCRYDNFQELYLYCYYVAGTVGLMSVPVMGIAPESPVSAQTINNAALYLGIGNQLTNILRDVGEDALRGRVYLPQDELARFGLCDSDVFSRKVTDRWREFMKEQITRARFYFNLAEVRASQLDKASRWPVFKPYISVSNGKFPTRKPTFTRAEVTMAPQQRRTRFISNQRSKVEIHAGLALSNPITAPAFLWSPHLHHHHHEHLDAVNYQTISSKDLASSVLTEGGWSNLLCSGQKPQNPVDVALVFVGRGLQSSDISANKHADQALVDLLKVSFTRSNFSMAFPYIAASEEETMENLLVSGFTETCGHDLEISNVAILESCSVKGGEFQKIADLNSVHDYLVSRIGKRQNGQADLVVVCHGGSGNLKELDQPQSESVILSELISSVEQAGAKYAALYVSDPFSSIQYPSYRELGRFLAEGASGNGSANSTICDGVCQIKSSLLEGLLVHKWIAQLNFSLFMSGAVKVKLRLFYSSHLPQLKRWVKMLNAAIHYGVLTNTNINTNPLSLSHANKDELAALTSNINQLNIQRRQVLNELLDLKGNIRVFCRIRPITVGENFGQFRPVVALDSSIVLLRLSDNKSKSYSFDKVFHPGSSQDEVFSEVEPVIKSALDGYNACIFAYGQTGTGKTFTMEGTPDFPGVVPCAIEALFKQVVDSNHAFLFTFSMLEIYMGNLKDLLIPQPRKAMDPMPPCLSIKADSKGGIEIDNLVAIQVSDFKQALRLYRLGCQSRSTASTNSNMNSSRSHSLIRLSITCFDAPERRRETNKVWFVDLGGSERVLKTKALGRRLEEGKAINLSLSALGDVISALQRKKFHVPYRNSKLTQVLKDSLGNLFSSLTSEERQKKEVAMTNLQQKIKMIEDERRHVKRNIEKLNEKFETLTRAEPTSCQQPDAPDLSIRLAQPNLEVLRNKTRDVPIGPMSQLPRFMRVACKKSGGIRFTINGHSYFNLVLITNVGGAGDVVAVSIKGSKTGWQVMSRNWGQNWQSNSYLNGQALSFRVTTSDGRCAVSNNVALPNWSFGQTYSGTVKMALSTKGPCLQRRKQENEMFVVEMLQS</sequence>
<dbReference type="InterPro" id="IPR041118">
    <property type="entry name" value="Rx_N"/>
</dbReference>
<dbReference type="Pfam" id="PF23559">
    <property type="entry name" value="WHD_DRP"/>
    <property type="match status" value="1"/>
</dbReference>
<proteinExistence type="inferred from homology"/>
<organism evidence="19">
    <name type="scientific">Fagus sylvatica</name>
    <name type="common">Beechnut</name>
    <dbReference type="NCBI Taxonomy" id="28930"/>
    <lineage>
        <taxon>Eukaryota</taxon>
        <taxon>Viridiplantae</taxon>
        <taxon>Streptophyta</taxon>
        <taxon>Embryophyta</taxon>
        <taxon>Tracheophyta</taxon>
        <taxon>Spermatophyta</taxon>
        <taxon>Magnoliopsida</taxon>
        <taxon>eudicotyledons</taxon>
        <taxon>Gunneridae</taxon>
        <taxon>Pentapetalae</taxon>
        <taxon>rosids</taxon>
        <taxon>fabids</taxon>
        <taxon>Fagales</taxon>
        <taxon>Fagaceae</taxon>
        <taxon>Fagus</taxon>
    </lineage>
</organism>
<dbReference type="GO" id="GO:0003777">
    <property type="term" value="F:microtubule motor activity"/>
    <property type="evidence" value="ECO:0007669"/>
    <property type="project" value="InterPro"/>
</dbReference>
<dbReference type="GO" id="GO:0007018">
    <property type="term" value="P:microtubule-based movement"/>
    <property type="evidence" value="ECO:0007669"/>
    <property type="project" value="InterPro"/>
</dbReference>
<dbReference type="GO" id="GO:0051707">
    <property type="term" value="P:response to other organism"/>
    <property type="evidence" value="ECO:0007669"/>
    <property type="project" value="UniProtKB-ARBA"/>
</dbReference>
<evidence type="ECO:0000256" key="3">
    <source>
        <dbReference type="ARBA" id="ARBA00005392"/>
    </source>
</evidence>
<dbReference type="CDD" id="cd00683">
    <property type="entry name" value="Trans_IPPS_HH"/>
    <property type="match status" value="1"/>
</dbReference>
<protein>
    <submittedName>
        <fullName evidence="19">Uncharacterized protein</fullName>
    </submittedName>
</protein>
<evidence type="ECO:0000256" key="8">
    <source>
        <dbReference type="ARBA" id="ARBA00022729"/>
    </source>
</evidence>
<dbReference type="Pfam" id="PF23598">
    <property type="entry name" value="LRR_14"/>
    <property type="match status" value="1"/>
</dbReference>
<keyword evidence="14" id="KW-0961">Cell wall biogenesis/degradation</keyword>
<keyword evidence="10 15" id="KW-0547">Nucleotide-binding</keyword>
<evidence type="ECO:0000313" key="19">
    <source>
        <dbReference type="EMBL" id="SPD01000.1"/>
    </source>
</evidence>
<dbReference type="InterPro" id="IPR032675">
    <property type="entry name" value="LRR_dom_sf"/>
</dbReference>
<dbReference type="GO" id="GO:0005524">
    <property type="term" value="F:ATP binding"/>
    <property type="evidence" value="ECO:0007669"/>
    <property type="project" value="UniProtKB-UniRule"/>
</dbReference>
<dbReference type="GO" id="GO:0016020">
    <property type="term" value="C:membrane"/>
    <property type="evidence" value="ECO:0007669"/>
    <property type="project" value="UniProtKB-SubCell"/>
</dbReference>
<comment type="similarity">
    <text evidence="3">Belongs to the expansin family. Expansin A subfamily.</text>
</comment>
<dbReference type="PROSITE" id="PS50067">
    <property type="entry name" value="KINESIN_MOTOR_2"/>
    <property type="match status" value="1"/>
</dbReference>
<dbReference type="Pfam" id="PF01357">
    <property type="entry name" value="Expansin_C"/>
    <property type="match status" value="1"/>
</dbReference>
<dbReference type="Gene3D" id="1.10.8.430">
    <property type="entry name" value="Helical domain of apoptotic protease-activating factors"/>
    <property type="match status" value="1"/>
</dbReference>
<evidence type="ECO:0000256" key="12">
    <source>
        <dbReference type="ARBA" id="ARBA00023136"/>
    </source>
</evidence>
<dbReference type="InterPro" id="IPR007117">
    <property type="entry name" value="Expansin_CBD"/>
</dbReference>
<dbReference type="PRINTS" id="PR01226">
    <property type="entry name" value="EXPANSIN"/>
</dbReference>
<feature type="coiled-coil region" evidence="16">
    <location>
        <begin position="1700"/>
        <end position="1741"/>
    </location>
</feature>
<dbReference type="SUPFAM" id="SSF52540">
    <property type="entry name" value="P-loop containing nucleoside triphosphate hydrolases"/>
    <property type="match status" value="2"/>
</dbReference>
<dbReference type="PROSITE" id="PS01045">
    <property type="entry name" value="SQUALEN_PHYTOEN_SYN_2"/>
    <property type="match status" value="1"/>
</dbReference>
<comment type="similarity">
    <text evidence="4">Belongs to the phytoene/squalene synthase family.</text>
</comment>
<dbReference type="Gene3D" id="2.60.40.760">
    <property type="entry name" value="Expansin, cellulose-binding-like domain"/>
    <property type="match status" value="1"/>
</dbReference>
<evidence type="ECO:0000259" key="18">
    <source>
        <dbReference type="PROSITE" id="PS50843"/>
    </source>
</evidence>
<dbReference type="InterPro" id="IPR036388">
    <property type="entry name" value="WH-like_DNA-bd_sf"/>
</dbReference>
<feature type="coiled-coil region" evidence="16">
    <location>
        <begin position="1373"/>
        <end position="1400"/>
    </location>
</feature>
<dbReference type="InterPro" id="IPR036749">
    <property type="entry name" value="Expansin_CBD_sf"/>
</dbReference>
<dbReference type="InterPro" id="IPR033904">
    <property type="entry name" value="Trans_IPPS_HH"/>
</dbReference>
<keyword evidence="7" id="KW-0808">Transferase</keyword>
<dbReference type="InterPro" id="IPR002963">
    <property type="entry name" value="Expansin"/>
</dbReference>
<dbReference type="SUPFAM" id="SSF52058">
    <property type="entry name" value="L domain-like"/>
    <property type="match status" value="1"/>
</dbReference>
<dbReference type="GO" id="GO:0006952">
    <property type="term" value="P:defense response"/>
    <property type="evidence" value="ECO:0007669"/>
    <property type="project" value="UniProtKB-KW"/>
</dbReference>
<dbReference type="PRINTS" id="PR01225">
    <property type="entry name" value="EXPANSNFAMLY"/>
</dbReference>
<dbReference type="InterPro" id="IPR055414">
    <property type="entry name" value="LRR_R13L4/SHOC2-like"/>
</dbReference>
<keyword evidence="9" id="KW-0677">Repeat</keyword>
<evidence type="ECO:0000259" key="17">
    <source>
        <dbReference type="PROSITE" id="PS50067"/>
    </source>
</evidence>
<dbReference type="PANTHER" id="PTHR35285:SF1">
    <property type="entry name" value="2-C-METHYL-D-ERYTHRITOL 4-PHOSPHATE CYTIDYLYLTRANSFERASE"/>
    <property type="match status" value="1"/>
</dbReference>
<dbReference type="Pfam" id="PF00931">
    <property type="entry name" value="NB-ARC"/>
    <property type="match status" value="1"/>
</dbReference>
<dbReference type="Gene3D" id="1.10.600.10">
    <property type="entry name" value="Farnesyl Diphosphate Synthase"/>
    <property type="match status" value="1"/>
</dbReference>
<dbReference type="PANTHER" id="PTHR35285">
    <property type="entry name" value="2-C-METHYL-D-ERYTHRITOL 4-PHOSPHATE CYTIDYLYLTRANSFERASE"/>
    <property type="match status" value="1"/>
</dbReference>
<dbReference type="Pfam" id="PF00225">
    <property type="entry name" value="Kinesin"/>
    <property type="match status" value="1"/>
</dbReference>
<feature type="domain" description="Expansin-like CBD" evidence="18">
    <location>
        <begin position="1804"/>
        <end position="1883"/>
    </location>
</feature>
<keyword evidence="13 15" id="KW-0505">Motor protein</keyword>
<dbReference type="GO" id="GO:0009653">
    <property type="term" value="P:anatomical structure morphogenesis"/>
    <property type="evidence" value="ECO:0007669"/>
    <property type="project" value="UniProtKB-ARBA"/>
</dbReference>
<dbReference type="Pfam" id="PF18052">
    <property type="entry name" value="Rx_N"/>
    <property type="match status" value="1"/>
</dbReference>
<dbReference type="Gene3D" id="3.40.50.300">
    <property type="entry name" value="P-loop containing nucleotide triphosphate hydrolases"/>
    <property type="match status" value="1"/>
</dbReference>
<feature type="binding site" evidence="15">
    <location>
        <begin position="1480"/>
        <end position="1487"/>
    </location>
    <ligand>
        <name>ATP</name>
        <dbReference type="ChEBI" id="CHEBI:30616"/>
    </ligand>
</feature>